<evidence type="ECO:0000313" key="2">
    <source>
        <dbReference type="EMBL" id="MBC5724441.1"/>
    </source>
</evidence>
<dbReference type="AlphaFoldDB" id="A0A923RVR8"/>
<dbReference type="Proteomes" id="UP000606499">
    <property type="component" value="Unassembled WGS sequence"/>
</dbReference>
<keyword evidence="1" id="KW-1133">Transmembrane helix</keyword>
<keyword evidence="1" id="KW-0812">Transmembrane</keyword>
<organism evidence="2 3">
    <name type="scientific">Agathobaculum faecis</name>
    <dbReference type="NCBI Taxonomy" id="2763013"/>
    <lineage>
        <taxon>Bacteria</taxon>
        <taxon>Bacillati</taxon>
        <taxon>Bacillota</taxon>
        <taxon>Clostridia</taxon>
        <taxon>Eubacteriales</taxon>
        <taxon>Butyricicoccaceae</taxon>
        <taxon>Agathobaculum</taxon>
    </lineage>
</organism>
<name>A0A923RVR8_9FIRM</name>
<sequence length="274" mass="29463">MQWGKVKNILIVILVAVNAFLLCNLGVKQWQDWERVRELQANLGELLSGYGIELDASFRLPGDTVLPTLSVDRSRTSEEAVAAAALGGELERTEREDGAVLLEGASGSLEWQADGRLQGECATGEPAPEEEKQAQRLAQRLLEKWGLASDDAAYTADGLSVTMTGTAAGLPVFNRQISLRFDGQGGVAVSGLWSFGTPYTTVQASGTVCVASDALLAFAANGQDCTRITSMTIGYRLQSDSGRRLQLMPTWKIGTDSGDYLVDCAKKTILEQEN</sequence>
<gene>
    <name evidence="2" type="ORF">H8S45_03015</name>
</gene>
<comment type="caution">
    <text evidence="2">The sequence shown here is derived from an EMBL/GenBank/DDBJ whole genome shotgun (WGS) entry which is preliminary data.</text>
</comment>
<dbReference type="RefSeq" id="WP_107631500.1">
    <property type="nucleotide sequence ID" value="NZ_JACOPL010000002.1"/>
</dbReference>
<keyword evidence="3" id="KW-1185">Reference proteome</keyword>
<reference evidence="2" key="1">
    <citation type="submission" date="2020-08" db="EMBL/GenBank/DDBJ databases">
        <title>Genome public.</title>
        <authorList>
            <person name="Liu C."/>
            <person name="Sun Q."/>
        </authorList>
    </citation>
    <scope>NUCLEOTIDE SEQUENCE</scope>
    <source>
        <strain evidence="2">NSJ-28</strain>
    </source>
</reference>
<dbReference type="EMBL" id="JACOPL010000002">
    <property type="protein sequence ID" value="MBC5724441.1"/>
    <property type="molecule type" value="Genomic_DNA"/>
</dbReference>
<accession>A0A923RVR8</accession>
<evidence type="ECO:0000313" key="3">
    <source>
        <dbReference type="Proteomes" id="UP000606499"/>
    </source>
</evidence>
<evidence type="ECO:0000256" key="1">
    <source>
        <dbReference type="SAM" id="Phobius"/>
    </source>
</evidence>
<proteinExistence type="predicted"/>
<protein>
    <submittedName>
        <fullName evidence="2">Uncharacterized protein</fullName>
    </submittedName>
</protein>
<feature type="transmembrane region" description="Helical" evidence="1">
    <location>
        <begin position="6"/>
        <end position="27"/>
    </location>
</feature>
<keyword evidence="1" id="KW-0472">Membrane</keyword>